<dbReference type="EMBL" id="BOPG01000049">
    <property type="protein sequence ID" value="GIJ60004.1"/>
    <property type="molecule type" value="Genomic_DNA"/>
</dbReference>
<sequence>MTTQYGRSGPPPAKVDKEPVPGLLEDLALAAAKIYYLTAAGSGPRRRPSTVESLGRGPGRP</sequence>
<name>A0A8J3Z9E8_9ACTN</name>
<dbReference type="Proteomes" id="UP000612585">
    <property type="component" value="Unassembled WGS sequence"/>
</dbReference>
<reference evidence="2" key="1">
    <citation type="submission" date="2021-01" db="EMBL/GenBank/DDBJ databases">
        <title>Whole genome shotgun sequence of Virgisporangium aurantiacum NBRC 16421.</title>
        <authorList>
            <person name="Komaki H."/>
            <person name="Tamura T."/>
        </authorList>
    </citation>
    <scope>NUCLEOTIDE SEQUENCE</scope>
    <source>
        <strain evidence="2">NBRC 16421</strain>
    </source>
</reference>
<feature type="region of interest" description="Disordered" evidence="1">
    <location>
        <begin position="41"/>
        <end position="61"/>
    </location>
</feature>
<dbReference type="RefSeq" id="WP_204003643.1">
    <property type="nucleotide sequence ID" value="NZ_BOPG01000049.1"/>
</dbReference>
<evidence type="ECO:0000256" key="1">
    <source>
        <dbReference type="SAM" id="MobiDB-lite"/>
    </source>
</evidence>
<gene>
    <name evidence="2" type="ORF">Vau01_075200</name>
</gene>
<dbReference type="AlphaFoldDB" id="A0A8J3Z9E8"/>
<organism evidence="2 3">
    <name type="scientific">Virgisporangium aurantiacum</name>
    <dbReference type="NCBI Taxonomy" id="175570"/>
    <lineage>
        <taxon>Bacteria</taxon>
        <taxon>Bacillati</taxon>
        <taxon>Actinomycetota</taxon>
        <taxon>Actinomycetes</taxon>
        <taxon>Micromonosporales</taxon>
        <taxon>Micromonosporaceae</taxon>
        <taxon>Virgisporangium</taxon>
    </lineage>
</organism>
<accession>A0A8J3Z9E8</accession>
<evidence type="ECO:0000313" key="3">
    <source>
        <dbReference type="Proteomes" id="UP000612585"/>
    </source>
</evidence>
<proteinExistence type="predicted"/>
<protein>
    <submittedName>
        <fullName evidence="2">Uncharacterized protein</fullName>
    </submittedName>
</protein>
<keyword evidence="3" id="KW-1185">Reference proteome</keyword>
<evidence type="ECO:0000313" key="2">
    <source>
        <dbReference type="EMBL" id="GIJ60004.1"/>
    </source>
</evidence>
<comment type="caution">
    <text evidence="2">The sequence shown here is derived from an EMBL/GenBank/DDBJ whole genome shotgun (WGS) entry which is preliminary data.</text>
</comment>